<dbReference type="Pfam" id="PF13622">
    <property type="entry name" value="4HBT_3"/>
    <property type="match status" value="1"/>
</dbReference>
<name>A0A423PPC6_9GAMM</name>
<dbReference type="InterPro" id="IPR029069">
    <property type="entry name" value="HotDog_dom_sf"/>
</dbReference>
<proteinExistence type="predicted"/>
<dbReference type="InterPro" id="IPR049449">
    <property type="entry name" value="TesB_ACOT8-like_N"/>
</dbReference>
<dbReference type="SUPFAM" id="SSF54637">
    <property type="entry name" value="Thioesterase/thiol ester dehydrase-isomerase"/>
    <property type="match status" value="1"/>
</dbReference>
<organism evidence="2 3">
    <name type="scientific">Salinisphaera orenii YIM 95161</name>
    <dbReference type="NCBI Taxonomy" id="1051139"/>
    <lineage>
        <taxon>Bacteria</taxon>
        <taxon>Pseudomonadati</taxon>
        <taxon>Pseudomonadota</taxon>
        <taxon>Gammaproteobacteria</taxon>
        <taxon>Salinisphaerales</taxon>
        <taxon>Salinisphaeraceae</taxon>
        <taxon>Salinisphaera</taxon>
    </lineage>
</organism>
<evidence type="ECO:0000313" key="3">
    <source>
        <dbReference type="Proteomes" id="UP000285123"/>
    </source>
</evidence>
<accession>A0A423PPC6</accession>
<sequence length="157" mass="17365">MSARGERVRAAVAAADYARLIAAIPYAGYLGIGVEHDGESRRYRMPYRDELIGNARKPALHGGTVAGFLELAMQLDVLIAEAQPRLPYAIDFAIDYWRSAGPHDCIADCRLIRSGRRLAQVQAECWQQSRDTPVAFARADFLLRAFDDDDTTPVPGD</sequence>
<reference evidence="2 3" key="1">
    <citation type="submission" date="2013-10" db="EMBL/GenBank/DDBJ databases">
        <title>Salinisphaera halophila YIM 95161 Genome Sequencing.</title>
        <authorList>
            <person name="Lai Q."/>
            <person name="Li C."/>
            <person name="Shao Z."/>
        </authorList>
    </citation>
    <scope>NUCLEOTIDE SEQUENCE [LARGE SCALE GENOMIC DNA]</scope>
    <source>
        <strain evidence="2 3">YIM 95161</strain>
    </source>
</reference>
<dbReference type="Proteomes" id="UP000285123">
    <property type="component" value="Unassembled WGS sequence"/>
</dbReference>
<dbReference type="AlphaFoldDB" id="A0A423PPC6"/>
<feature type="domain" description="Acyl-CoA thioesterase-like N-terminal HotDog" evidence="1">
    <location>
        <begin position="59"/>
        <end position="141"/>
    </location>
</feature>
<dbReference type="CDD" id="cd03443">
    <property type="entry name" value="PaaI_thioesterase"/>
    <property type="match status" value="1"/>
</dbReference>
<gene>
    <name evidence="2" type="ORF">SAHL_11445</name>
</gene>
<dbReference type="EMBL" id="AYKF01000092">
    <property type="protein sequence ID" value="ROO27476.1"/>
    <property type="molecule type" value="Genomic_DNA"/>
</dbReference>
<protein>
    <submittedName>
        <fullName evidence="2">Thioesterase</fullName>
    </submittedName>
</protein>
<dbReference type="RefSeq" id="WP_123591542.1">
    <property type="nucleotide sequence ID" value="NZ_AYKF01000092.1"/>
</dbReference>
<evidence type="ECO:0000313" key="2">
    <source>
        <dbReference type="EMBL" id="ROO27476.1"/>
    </source>
</evidence>
<comment type="caution">
    <text evidence="2">The sequence shown here is derived from an EMBL/GenBank/DDBJ whole genome shotgun (WGS) entry which is preliminary data.</text>
</comment>
<evidence type="ECO:0000259" key="1">
    <source>
        <dbReference type="Pfam" id="PF13622"/>
    </source>
</evidence>
<dbReference type="OrthoDB" id="9813158at2"/>
<dbReference type="Gene3D" id="3.10.129.10">
    <property type="entry name" value="Hotdog Thioesterase"/>
    <property type="match status" value="1"/>
</dbReference>